<dbReference type="STRING" id="29422.Lbru_0766"/>
<evidence type="ECO:0000313" key="4">
    <source>
        <dbReference type="Proteomes" id="UP000054742"/>
    </source>
</evidence>
<protein>
    <submittedName>
        <fullName evidence="3">Ferredoxin reductase</fullName>
    </submittedName>
</protein>
<evidence type="ECO:0000313" key="3">
    <source>
        <dbReference type="EMBL" id="KTC86825.1"/>
    </source>
</evidence>
<sequence length="123" mass="13831">MSLAGTGTGLAPLSPIIKSALNQNHQGRITLVHGGLIDEDIYYREELEMLSLMFNTFFFKPCVIKSQGLFPEAFIEKYALTYLQEPMQTKVYVCGPKEMTNKLKTQIFLAGVSSKNIFSDIFL</sequence>
<accession>A0A0W0SU87</accession>
<dbReference type="InterPro" id="IPR050415">
    <property type="entry name" value="MRET"/>
</dbReference>
<proteinExistence type="predicted"/>
<dbReference type="PATRIC" id="fig|29422.6.peg.800"/>
<dbReference type="InterPro" id="IPR001709">
    <property type="entry name" value="Flavoprot_Pyr_Nucl_cyt_Rdtase"/>
</dbReference>
<dbReference type="OrthoDB" id="9806195at2"/>
<dbReference type="PANTHER" id="PTHR47354:SF5">
    <property type="entry name" value="PROTEIN RFBI"/>
    <property type="match status" value="1"/>
</dbReference>
<evidence type="ECO:0000256" key="1">
    <source>
        <dbReference type="ARBA" id="ARBA00034078"/>
    </source>
</evidence>
<name>A0A0W0SU87_9GAMM</name>
<comment type="cofactor">
    <cofactor evidence="1">
        <name>[2Fe-2S] cluster</name>
        <dbReference type="ChEBI" id="CHEBI:190135"/>
    </cofactor>
</comment>
<keyword evidence="4" id="KW-1185">Reference proteome</keyword>
<dbReference type="Proteomes" id="UP000054742">
    <property type="component" value="Unassembled WGS sequence"/>
</dbReference>
<evidence type="ECO:0000259" key="2">
    <source>
        <dbReference type="Pfam" id="PF00175"/>
    </source>
</evidence>
<dbReference type="InterPro" id="IPR039261">
    <property type="entry name" value="FNR_nucleotide-bd"/>
</dbReference>
<feature type="domain" description="Oxidoreductase FAD/NAD(P)-binding" evidence="2">
    <location>
        <begin position="5"/>
        <end position="102"/>
    </location>
</feature>
<gene>
    <name evidence="3" type="ORF">Lbru_0766</name>
</gene>
<dbReference type="PANTHER" id="PTHR47354">
    <property type="entry name" value="NADH OXIDOREDUCTASE HCR"/>
    <property type="match status" value="1"/>
</dbReference>
<reference evidence="3 4" key="1">
    <citation type="submission" date="2015-11" db="EMBL/GenBank/DDBJ databases">
        <title>Genomic analysis of 38 Legionella species identifies large and diverse effector repertoires.</title>
        <authorList>
            <person name="Burstein D."/>
            <person name="Amaro F."/>
            <person name="Zusman T."/>
            <person name="Lifshitz Z."/>
            <person name="Cohen O."/>
            <person name="Gilbert J.A."/>
            <person name="Pupko T."/>
            <person name="Shuman H.A."/>
            <person name="Segal G."/>
        </authorList>
    </citation>
    <scope>NUCLEOTIDE SEQUENCE [LARGE SCALE GENOMIC DNA]</scope>
    <source>
        <strain evidence="3 4">ATCC 43878</strain>
    </source>
</reference>
<dbReference type="GO" id="GO:0016491">
    <property type="term" value="F:oxidoreductase activity"/>
    <property type="evidence" value="ECO:0007669"/>
    <property type="project" value="InterPro"/>
</dbReference>
<dbReference type="InterPro" id="IPR001433">
    <property type="entry name" value="OxRdtase_FAD/NAD-bd"/>
</dbReference>
<dbReference type="EMBL" id="LNXV01000004">
    <property type="protein sequence ID" value="KTC86825.1"/>
    <property type="molecule type" value="Genomic_DNA"/>
</dbReference>
<dbReference type="PRINTS" id="PR00406">
    <property type="entry name" value="CYTB5RDTASE"/>
</dbReference>
<organism evidence="3 4">
    <name type="scientific">Legionella brunensis</name>
    <dbReference type="NCBI Taxonomy" id="29422"/>
    <lineage>
        <taxon>Bacteria</taxon>
        <taxon>Pseudomonadati</taxon>
        <taxon>Pseudomonadota</taxon>
        <taxon>Gammaproteobacteria</taxon>
        <taxon>Legionellales</taxon>
        <taxon>Legionellaceae</taxon>
        <taxon>Legionella</taxon>
    </lineage>
</organism>
<dbReference type="SUPFAM" id="SSF52343">
    <property type="entry name" value="Ferredoxin reductase-like, C-terminal NADP-linked domain"/>
    <property type="match status" value="1"/>
</dbReference>
<comment type="caution">
    <text evidence="3">The sequence shown here is derived from an EMBL/GenBank/DDBJ whole genome shotgun (WGS) entry which is preliminary data.</text>
</comment>
<dbReference type="Pfam" id="PF00175">
    <property type="entry name" value="NAD_binding_1"/>
    <property type="match status" value="1"/>
</dbReference>
<dbReference type="Gene3D" id="3.40.50.80">
    <property type="entry name" value="Nucleotide-binding domain of ferredoxin-NADP reductase (FNR) module"/>
    <property type="match status" value="1"/>
</dbReference>
<dbReference type="PRINTS" id="PR00371">
    <property type="entry name" value="FPNCR"/>
</dbReference>
<dbReference type="AlphaFoldDB" id="A0A0W0SU87"/>